<dbReference type="SUPFAM" id="SSF81383">
    <property type="entry name" value="F-box domain"/>
    <property type="match status" value="1"/>
</dbReference>
<name>M8CCF1_AEGTA</name>
<accession>M8CCF1</accession>
<dbReference type="ExpressionAtlas" id="M8CCF1">
    <property type="expression patterns" value="baseline"/>
</dbReference>
<dbReference type="PANTHER" id="PTHR32133">
    <property type="entry name" value="OS07G0120400 PROTEIN"/>
    <property type="match status" value="1"/>
</dbReference>
<reference evidence="3" key="1">
    <citation type="submission" date="2015-06" db="UniProtKB">
        <authorList>
            <consortium name="EnsemblPlants"/>
        </authorList>
    </citation>
    <scope>IDENTIFICATION</scope>
</reference>
<protein>
    <submittedName>
        <fullName evidence="3">Uncharacterized protein</fullName>
    </submittedName>
</protein>
<sequence>MASSRRSPRAAPLDNDDLLSEILLRLPPQPSFLPRASLVYKRWRSLVSDPGFLSLVSSFLRRFCVHHRRNPPLLGFFNTGFRKTSFAPTLMAPDRVPRGRFSLPWGDVSSFSLLNCRHGLVLIFDETRRQFIVWDPVTGDQHRVDVPAPLEINGAVLRAAGDVRHFQVVFVATRNHGIEDGQEALVCVYSSETGVWGNGISTPIPFGPSRSLFGTHISTKPAVLVGNSLYWTLTGFCSRSILEYDLEKQSLAVIQEPDYVCEYYFMVIRADSGGLGFLNLSEFTAQLWERKTDCDGVASWRLGRTIELDKLLHPNPPPIPGEYDDDEQDDKIRILGFAEENNMVFVGTLMGLFTPLVVNMMELNFCTTHKMSAYAITMYCLIRFKSMTSVFKMKWYAVYRGRCPGV</sequence>
<dbReference type="Gene3D" id="1.20.1280.50">
    <property type="match status" value="1"/>
</dbReference>
<feature type="domain" description="F-box protein AT5G49610-like beta-propeller" evidence="2">
    <location>
        <begin position="113"/>
        <end position="347"/>
    </location>
</feature>
<dbReference type="AlphaFoldDB" id="M8CCF1"/>
<dbReference type="InterPro" id="IPR036047">
    <property type="entry name" value="F-box-like_dom_sf"/>
</dbReference>
<dbReference type="EnsemblPlants" id="EMT24797">
    <property type="protein sequence ID" value="EMT24797"/>
    <property type="gene ID" value="F775_17517"/>
</dbReference>
<dbReference type="InterPro" id="IPR001810">
    <property type="entry name" value="F-box_dom"/>
</dbReference>
<evidence type="ECO:0000259" key="1">
    <source>
        <dbReference type="Pfam" id="PF00646"/>
    </source>
</evidence>
<dbReference type="PANTHER" id="PTHR32133:SF320">
    <property type="entry name" value="F-BOX DOMAIN-CONTAINING PROTEIN"/>
    <property type="match status" value="1"/>
</dbReference>
<dbReference type="InterPro" id="IPR056594">
    <property type="entry name" value="AT5G49610-like_b-prop"/>
</dbReference>
<evidence type="ECO:0000259" key="2">
    <source>
        <dbReference type="Pfam" id="PF23635"/>
    </source>
</evidence>
<dbReference type="Pfam" id="PF00646">
    <property type="entry name" value="F-box"/>
    <property type="match status" value="1"/>
</dbReference>
<proteinExistence type="predicted"/>
<dbReference type="Pfam" id="PF23635">
    <property type="entry name" value="Beta-prop_AT5G49610-like"/>
    <property type="match status" value="1"/>
</dbReference>
<organism evidence="3">
    <name type="scientific">Aegilops tauschii</name>
    <name type="common">Tausch's goatgrass</name>
    <name type="synonym">Aegilops squarrosa</name>
    <dbReference type="NCBI Taxonomy" id="37682"/>
    <lineage>
        <taxon>Eukaryota</taxon>
        <taxon>Viridiplantae</taxon>
        <taxon>Streptophyta</taxon>
        <taxon>Embryophyta</taxon>
        <taxon>Tracheophyta</taxon>
        <taxon>Spermatophyta</taxon>
        <taxon>Magnoliopsida</taxon>
        <taxon>Liliopsida</taxon>
        <taxon>Poales</taxon>
        <taxon>Poaceae</taxon>
        <taxon>BOP clade</taxon>
        <taxon>Pooideae</taxon>
        <taxon>Triticodae</taxon>
        <taxon>Triticeae</taxon>
        <taxon>Triticinae</taxon>
        <taxon>Aegilops</taxon>
    </lineage>
</organism>
<feature type="domain" description="F-box" evidence="1">
    <location>
        <begin position="16"/>
        <end position="53"/>
    </location>
</feature>
<evidence type="ECO:0000313" key="3">
    <source>
        <dbReference type="EnsemblPlants" id="EMT24797"/>
    </source>
</evidence>